<organism evidence="2 3">
    <name type="scientific">Polynucleobacter kasalickyi</name>
    <dbReference type="NCBI Taxonomy" id="1938817"/>
    <lineage>
        <taxon>Bacteria</taxon>
        <taxon>Pseudomonadati</taxon>
        <taxon>Pseudomonadota</taxon>
        <taxon>Betaproteobacteria</taxon>
        <taxon>Burkholderiales</taxon>
        <taxon>Burkholderiaceae</taxon>
        <taxon>Polynucleobacter</taxon>
    </lineage>
</organism>
<comment type="similarity">
    <text evidence="1">Belongs to the vitamin uptake transporter (VUT/ECF) (TC 2.A.88) family. Q precursor transporter subfamily.</text>
</comment>
<gene>
    <name evidence="2" type="ORF">SAMN06296008_11185</name>
</gene>
<dbReference type="InterPro" id="IPR003744">
    <property type="entry name" value="YhhQ"/>
</dbReference>
<keyword evidence="1" id="KW-1133">Transmembrane helix</keyword>
<feature type="transmembrane region" description="Helical" evidence="1">
    <location>
        <begin position="54"/>
        <end position="77"/>
    </location>
</feature>
<dbReference type="PANTHER" id="PTHR34300">
    <property type="entry name" value="QUEUOSINE PRECURSOR TRANSPORTER-RELATED"/>
    <property type="match status" value="1"/>
</dbReference>
<dbReference type="STRING" id="1938817.SAMN06296008_11185"/>
<evidence type="ECO:0000313" key="3">
    <source>
        <dbReference type="Proteomes" id="UP000192708"/>
    </source>
</evidence>
<comment type="function">
    <text evidence="1">Involved in the import of queuosine (Q) precursors, required for Q precursor salvage.</text>
</comment>
<keyword evidence="1" id="KW-1003">Cell membrane</keyword>
<keyword evidence="3" id="KW-1185">Reference proteome</keyword>
<dbReference type="NCBIfam" id="TIGR00697">
    <property type="entry name" value="queuosine precursor transporter"/>
    <property type="match status" value="1"/>
</dbReference>
<evidence type="ECO:0000256" key="1">
    <source>
        <dbReference type="HAMAP-Rule" id="MF_02088"/>
    </source>
</evidence>
<dbReference type="PANTHER" id="PTHR34300:SF2">
    <property type="entry name" value="QUEUOSINE PRECURSOR TRANSPORTER-RELATED"/>
    <property type="match status" value="1"/>
</dbReference>
<dbReference type="EMBL" id="FWXJ01000011">
    <property type="protein sequence ID" value="SMC68102.1"/>
    <property type="molecule type" value="Genomic_DNA"/>
</dbReference>
<protein>
    <recommendedName>
        <fullName evidence="1">Probable queuosine precursor transporter</fullName>
        <shortName evidence="1">Q precursor transporter</shortName>
    </recommendedName>
</protein>
<dbReference type="GO" id="GO:0005886">
    <property type="term" value="C:plasma membrane"/>
    <property type="evidence" value="ECO:0007669"/>
    <property type="project" value="UniProtKB-SubCell"/>
</dbReference>
<dbReference type="AlphaFoldDB" id="A0A1W2B602"/>
<feature type="transmembrane region" description="Helical" evidence="1">
    <location>
        <begin position="24"/>
        <end position="42"/>
    </location>
</feature>
<keyword evidence="1" id="KW-0812">Transmembrane</keyword>
<dbReference type="GO" id="GO:0022857">
    <property type="term" value="F:transmembrane transporter activity"/>
    <property type="evidence" value="ECO:0007669"/>
    <property type="project" value="UniProtKB-UniRule"/>
</dbReference>
<dbReference type="RefSeq" id="WP_084284479.1">
    <property type="nucleotide sequence ID" value="NZ_FWXJ01000011.1"/>
</dbReference>
<accession>A0A1W2B602</accession>
<keyword evidence="1" id="KW-0813">Transport</keyword>
<dbReference type="OrthoDB" id="9805479at2"/>
<dbReference type="Pfam" id="PF02592">
    <property type="entry name" value="Vut_1"/>
    <property type="match status" value="1"/>
</dbReference>
<proteinExistence type="inferred from homology"/>
<evidence type="ECO:0000313" key="2">
    <source>
        <dbReference type="EMBL" id="SMC68102.1"/>
    </source>
</evidence>
<name>A0A1W2B602_9BURK</name>
<keyword evidence="1" id="KW-0472">Membrane</keyword>
<keyword evidence="1" id="KW-0997">Cell inner membrane</keyword>
<comment type="subcellular location">
    <subcellularLocation>
        <location evidence="1">Cell inner membrane</location>
        <topology evidence="1">Multi-pass membrane protein</topology>
    </subcellularLocation>
</comment>
<feature type="transmembrane region" description="Helical" evidence="1">
    <location>
        <begin position="89"/>
        <end position="108"/>
    </location>
</feature>
<dbReference type="HAMAP" id="MF_02088">
    <property type="entry name" value="Q_prec_transport"/>
    <property type="match status" value="1"/>
</dbReference>
<reference evidence="2 3" key="1">
    <citation type="submission" date="2017-04" db="EMBL/GenBank/DDBJ databases">
        <authorList>
            <person name="Afonso C.L."/>
            <person name="Miller P.J."/>
            <person name="Scott M.A."/>
            <person name="Spackman E."/>
            <person name="Goraichik I."/>
            <person name="Dimitrov K.M."/>
            <person name="Suarez D.L."/>
            <person name="Swayne D.E."/>
        </authorList>
    </citation>
    <scope>NUCLEOTIDE SEQUENCE [LARGE SCALE GENOMIC DNA]</scope>
    <source>
        <strain evidence="2 3">VK13</strain>
    </source>
</reference>
<sequence length="250" mass="28228">MIKEKNSSLAFPLEASPAKRSFKYYDLMLVGFVTVLLCSNLIGAGKAAQIELPILGTMVFGAGILFFPISYAFGDILTEVYGYAYDRRAVWCGFAALIFAALMSQVVIHLDPAPGEYNQHLQEGLESVFGNTWRIVFGSIVAFWSGSLVNAYVLAKMKIYFNGRHLWFRMIGSTALGELVDSSLFYMLAFYAIWPTEQVIKVAIVQYILKTSWEILAVPVTYKIVAFLKQKENEDYFDHQTNFNPFKLKV</sequence>
<feature type="transmembrane region" description="Helical" evidence="1">
    <location>
        <begin position="135"/>
        <end position="155"/>
    </location>
</feature>
<dbReference type="Proteomes" id="UP000192708">
    <property type="component" value="Unassembled WGS sequence"/>
</dbReference>